<evidence type="ECO:0000313" key="2">
    <source>
        <dbReference type="Proteomes" id="UP000051248"/>
    </source>
</evidence>
<dbReference type="PANTHER" id="PTHR30289">
    <property type="entry name" value="UNCHARACTERIZED PROTEIN YBCL-RELATED"/>
    <property type="match status" value="1"/>
</dbReference>
<keyword evidence="2" id="KW-1185">Reference proteome</keyword>
<dbReference type="PATRIC" id="fig|1423775.4.peg.322"/>
<organism evidence="1 2">
    <name type="scientific">Companilactobacillus nodensis DSM 19682 = JCM 14932 = NBRC 107160</name>
    <dbReference type="NCBI Taxonomy" id="1423775"/>
    <lineage>
        <taxon>Bacteria</taxon>
        <taxon>Bacillati</taxon>
        <taxon>Bacillota</taxon>
        <taxon>Bacilli</taxon>
        <taxon>Lactobacillales</taxon>
        <taxon>Lactobacillaceae</taxon>
        <taxon>Companilactobacillus</taxon>
    </lineage>
</organism>
<dbReference type="eggNOG" id="COG1881">
    <property type="taxonomic scope" value="Bacteria"/>
</dbReference>
<protein>
    <submittedName>
        <fullName evidence="1">PEBP family protein</fullName>
    </submittedName>
</protein>
<dbReference type="AlphaFoldDB" id="A0A0R1KHV8"/>
<dbReference type="InterPro" id="IPR005247">
    <property type="entry name" value="YbhB_YbcL/LppC-like"/>
</dbReference>
<sequence length="170" mass="18668">MEINVHLDNGLLPDKYGKFAPTNDIKNGKPVISFPIKLSNIPASTKSLAFTFTDPDSIPVCGFEWIHWTAANISPEQLELPEDFSRTAKASVVQGKNSSASPLLGDNDDDLKVGYNGPNPPDATHDYVLKVYALSDILDIKEGFWMNELLHKMEGKVLDSAQITLPSRAN</sequence>
<dbReference type="RefSeq" id="WP_025024830.1">
    <property type="nucleotide sequence ID" value="NZ_AZDZ01000011.1"/>
</dbReference>
<dbReference type="CDD" id="cd00865">
    <property type="entry name" value="PEBP_bact_arch"/>
    <property type="match status" value="1"/>
</dbReference>
<accession>A0A0R1KHV8</accession>
<dbReference type="STRING" id="1423775.FD03_GL000317"/>
<dbReference type="Pfam" id="PF01161">
    <property type="entry name" value="PBP"/>
    <property type="match status" value="1"/>
</dbReference>
<dbReference type="Proteomes" id="UP000051248">
    <property type="component" value="Unassembled WGS sequence"/>
</dbReference>
<dbReference type="InterPro" id="IPR008914">
    <property type="entry name" value="PEBP"/>
</dbReference>
<dbReference type="InterPro" id="IPR036610">
    <property type="entry name" value="PEBP-like_sf"/>
</dbReference>
<dbReference type="Gene3D" id="3.90.280.10">
    <property type="entry name" value="PEBP-like"/>
    <property type="match status" value="1"/>
</dbReference>
<gene>
    <name evidence="1" type="ORF">FD03_GL000317</name>
</gene>
<reference evidence="1 2" key="1">
    <citation type="journal article" date="2015" name="Genome Announc.">
        <title>Expanding the biotechnology potential of lactobacilli through comparative genomics of 213 strains and associated genera.</title>
        <authorList>
            <person name="Sun Z."/>
            <person name="Harris H.M."/>
            <person name="McCann A."/>
            <person name="Guo C."/>
            <person name="Argimon S."/>
            <person name="Zhang W."/>
            <person name="Yang X."/>
            <person name="Jeffery I.B."/>
            <person name="Cooney J.C."/>
            <person name="Kagawa T.F."/>
            <person name="Liu W."/>
            <person name="Song Y."/>
            <person name="Salvetti E."/>
            <person name="Wrobel A."/>
            <person name="Rasinkangas P."/>
            <person name="Parkhill J."/>
            <person name="Rea M.C."/>
            <person name="O'Sullivan O."/>
            <person name="Ritari J."/>
            <person name="Douillard F.P."/>
            <person name="Paul Ross R."/>
            <person name="Yang R."/>
            <person name="Briner A.E."/>
            <person name="Felis G.E."/>
            <person name="de Vos W.M."/>
            <person name="Barrangou R."/>
            <person name="Klaenhammer T.R."/>
            <person name="Caufield P.W."/>
            <person name="Cui Y."/>
            <person name="Zhang H."/>
            <person name="O'Toole P.W."/>
        </authorList>
    </citation>
    <scope>NUCLEOTIDE SEQUENCE [LARGE SCALE GENOMIC DNA]</scope>
    <source>
        <strain evidence="1 2">DSM 19682</strain>
    </source>
</reference>
<dbReference type="PANTHER" id="PTHR30289:SF1">
    <property type="entry name" value="PEBP (PHOSPHATIDYLETHANOLAMINE-BINDING PROTEIN) FAMILY PROTEIN"/>
    <property type="match status" value="1"/>
</dbReference>
<evidence type="ECO:0000313" key="1">
    <source>
        <dbReference type="EMBL" id="KRK79618.1"/>
    </source>
</evidence>
<dbReference type="NCBIfam" id="TIGR00481">
    <property type="entry name" value="YbhB/YbcL family Raf kinase inhibitor-like protein"/>
    <property type="match status" value="1"/>
</dbReference>
<name>A0A0R1KHV8_9LACO</name>
<proteinExistence type="predicted"/>
<dbReference type="SUPFAM" id="SSF49777">
    <property type="entry name" value="PEBP-like"/>
    <property type="match status" value="1"/>
</dbReference>
<dbReference type="OrthoDB" id="9797506at2"/>
<comment type="caution">
    <text evidence="1">The sequence shown here is derived from an EMBL/GenBank/DDBJ whole genome shotgun (WGS) entry which is preliminary data.</text>
</comment>
<dbReference type="EMBL" id="AZDZ01000011">
    <property type="protein sequence ID" value="KRK79618.1"/>
    <property type="molecule type" value="Genomic_DNA"/>
</dbReference>